<gene>
    <name evidence="1" type="ordered locus">Asphe3_31200</name>
</gene>
<accession>F0M226</accession>
<dbReference type="RefSeq" id="WP_013602120.1">
    <property type="nucleotide sequence ID" value="NC_015145.1"/>
</dbReference>
<reference evidence="1 2" key="1">
    <citation type="journal article" date="2011" name="Stand. Genomic Sci.">
        <title>Complete genome sequence of Arthrobacter phenanthrenivorans type strain (Sphe3).</title>
        <authorList>
            <person name="Kallimanis A."/>
            <person name="Labutti K.M."/>
            <person name="Lapidus A."/>
            <person name="Clum A."/>
            <person name="Lykidis A."/>
            <person name="Mavromatis K."/>
            <person name="Pagani I."/>
            <person name="Liolios K."/>
            <person name="Ivanova N."/>
            <person name="Goodwin L."/>
            <person name="Pitluck S."/>
            <person name="Chen A."/>
            <person name="Palaniappan K."/>
            <person name="Markowitz V."/>
            <person name="Bristow J."/>
            <person name="Velentzas A.D."/>
            <person name="Perisynakis A."/>
            <person name="Ouzounis C.C."/>
            <person name="Kyrpides N.C."/>
            <person name="Koukkou A.I."/>
            <person name="Drainas C."/>
        </authorList>
    </citation>
    <scope>NUCLEOTIDE SEQUENCE [LARGE SCALE GENOMIC DNA]</scope>
    <source>
        <strain evidence="2">DSM 18606 / JCM 16027 / LMG 23796 / Sphe3</strain>
    </source>
</reference>
<proteinExistence type="predicted"/>
<dbReference type="EMBL" id="CP002379">
    <property type="protein sequence ID" value="ADX74229.1"/>
    <property type="molecule type" value="Genomic_DNA"/>
</dbReference>
<organism evidence="1 2">
    <name type="scientific">Pseudarthrobacter phenanthrenivorans (strain DSM 18606 / JCM 16027 / LMG 23796 / Sphe3)</name>
    <name type="common">Arthrobacter phenanthrenivorans</name>
    <dbReference type="NCBI Taxonomy" id="930171"/>
    <lineage>
        <taxon>Bacteria</taxon>
        <taxon>Bacillati</taxon>
        <taxon>Actinomycetota</taxon>
        <taxon>Actinomycetes</taxon>
        <taxon>Micrococcales</taxon>
        <taxon>Micrococcaceae</taxon>
        <taxon>Pseudarthrobacter</taxon>
    </lineage>
</organism>
<dbReference type="STRING" id="930171.Asphe3_31200"/>
<dbReference type="HOGENOM" id="CLU_3095082_0_0_11"/>
<evidence type="ECO:0000313" key="2">
    <source>
        <dbReference type="Proteomes" id="UP000008639"/>
    </source>
</evidence>
<protein>
    <submittedName>
        <fullName evidence="1">Uncharacterized protein</fullName>
    </submittedName>
</protein>
<dbReference type="KEGG" id="apn:Asphe3_31200"/>
<sequence length="51" mass="5542">MLTSHIHCGEEMRLVIVNPALPGTETNARNECGSVLTYRCACGFSFDQGPD</sequence>
<dbReference type="Proteomes" id="UP000008639">
    <property type="component" value="Chromosome"/>
</dbReference>
<dbReference type="AlphaFoldDB" id="F0M226"/>
<evidence type="ECO:0000313" key="1">
    <source>
        <dbReference type="EMBL" id="ADX74229.1"/>
    </source>
</evidence>
<name>F0M226_PSEPM</name>